<evidence type="ECO:0000313" key="15">
    <source>
        <dbReference type="Proteomes" id="UP000223060"/>
    </source>
</evidence>
<protein>
    <recommendedName>
        <fullName evidence="9 11">Xylulose kinase</fullName>
        <shortName evidence="9 11">Xylulokinase</shortName>
        <ecNumber evidence="9 11">2.7.1.17</ecNumber>
    </recommendedName>
</protein>
<evidence type="ECO:0000256" key="5">
    <source>
        <dbReference type="ARBA" id="ARBA00022741"/>
    </source>
</evidence>
<evidence type="ECO:0000256" key="7">
    <source>
        <dbReference type="ARBA" id="ARBA00022840"/>
    </source>
</evidence>
<keyword evidence="5 9" id="KW-0547">Nucleotide-binding</keyword>
<accession>A0A1S7FXQ7</accession>
<evidence type="ECO:0000256" key="3">
    <source>
        <dbReference type="ARBA" id="ARBA00022629"/>
    </source>
</evidence>
<dbReference type="AlphaFoldDB" id="A0A1S7FXQ7"/>
<feature type="binding site" evidence="9">
    <location>
        <begin position="79"/>
        <end position="80"/>
    </location>
    <ligand>
        <name>substrate</name>
    </ligand>
</feature>
<organism evidence="14 15">
    <name type="scientific">Listeria weihenstephanensis</name>
    <dbReference type="NCBI Taxonomy" id="1006155"/>
    <lineage>
        <taxon>Bacteria</taxon>
        <taxon>Bacillati</taxon>
        <taxon>Bacillota</taxon>
        <taxon>Bacilli</taxon>
        <taxon>Bacillales</taxon>
        <taxon>Listeriaceae</taxon>
        <taxon>Listeria</taxon>
    </lineage>
</organism>
<sequence length="493" mass="53609">MRYVLGVDLGTSALKTVLFAENGEKIAEASAEYPIFADRAGFSEQNPEDWFDAFTRAATQIAKHPESQEIAGISFSGQMHSLVLLGDDEQVLRRAILWNDVRTTTQCEAITEKLGAKLLDITKNKALEGFTLPKLLWVQEHEPEIWTQVSRFLLPKDYLGFRLTGTMHMDYSDAAGTLLLDLARGTWSSEILDTFGISAGICPDLLASTDQIGTLLSEIADATGLPSGIPIFAGGADNACAAVGTGILEEGKALLSIGTSGVFLTYEADEDKDYHGDLHLFHHANADGYYSMGVTLAAGYSLSWFKDQFAPGESYAELLDGINAIPAGSDGLLFTPYIVGERTPYADSKIRGSFIGIDARHTRTHFAKAVLEGITFSLRDSMQSMKNRAQKKFESVISTGGGAQNEDWLQMQADILGVQIETLVSEQGPALGAAMIAAVGSGIFDDLASAVPTFIKKKASYSPNMENHKVYDDFYEAYQEIYPATKQICERLN</sequence>
<dbReference type="InterPro" id="IPR000577">
    <property type="entry name" value="Carb_kinase_FGGY"/>
</dbReference>
<keyword evidence="4 9" id="KW-0808">Transferase</keyword>
<comment type="function">
    <text evidence="9">Catalyzes the phosphorylation of D-xylulose to D-xylulose 5-phosphate.</text>
</comment>
<dbReference type="GO" id="GO:0004856">
    <property type="term" value="F:D-xylulokinase activity"/>
    <property type="evidence" value="ECO:0007669"/>
    <property type="project" value="UniProtKB-UniRule"/>
</dbReference>
<dbReference type="NCBIfam" id="TIGR01312">
    <property type="entry name" value="XylB"/>
    <property type="match status" value="1"/>
</dbReference>
<name>A0A1S7FXQ7_9LIST</name>
<dbReference type="PIRSF" id="PIRSF000538">
    <property type="entry name" value="GlpK"/>
    <property type="match status" value="1"/>
</dbReference>
<evidence type="ECO:0000313" key="14">
    <source>
        <dbReference type="EMBL" id="AQY52213.1"/>
    </source>
</evidence>
<evidence type="ECO:0000256" key="10">
    <source>
        <dbReference type="RuleBase" id="RU003733"/>
    </source>
</evidence>
<dbReference type="InterPro" id="IPR018485">
    <property type="entry name" value="FGGY_C"/>
</dbReference>
<dbReference type="InterPro" id="IPR043129">
    <property type="entry name" value="ATPase_NBD"/>
</dbReference>
<dbReference type="InterPro" id="IPR018484">
    <property type="entry name" value="FGGY_N"/>
</dbReference>
<dbReference type="EMBL" id="CP011102">
    <property type="protein sequence ID" value="AQY52213.1"/>
    <property type="molecule type" value="Genomic_DNA"/>
</dbReference>
<reference evidence="15" key="1">
    <citation type="submission" date="2015-03" db="EMBL/GenBank/DDBJ databases">
        <authorList>
            <person name="Ferrari E."/>
            <person name="Walter M.C."/>
            <person name="Huptas C."/>
            <person name="Scherer S."/>
            <person name="Mueller-Herbst S."/>
        </authorList>
    </citation>
    <scope>NUCLEOTIDE SEQUENCE [LARGE SCALE GENOMIC DNA]</scope>
    <source>
        <strain evidence="15">LWP01</strain>
    </source>
</reference>
<comment type="catalytic activity">
    <reaction evidence="9 11">
        <text>D-xylulose + ATP = D-xylulose 5-phosphate + ADP + H(+)</text>
        <dbReference type="Rhea" id="RHEA:10964"/>
        <dbReference type="ChEBI" id="CHEBI:15378"/>
        <dbReference type="ChEBI" id="CHEBI:17140"/>
        <dbReference type="ChEBI" id="CHEBI:30616"/>
        <dbReference type="ChEBI" id="CHEBI:57737"/>
        <dbReference type="ChEBI" id="CHEBI:456216"/>
        <dbReference type="EC" id="2.7.1.17"/>
    </reaction>
</comment>
<dbReference type="EC" id="2.7.1.17" evidence="9 11"/>
<feature type="domain" description="Carbohydrate kinase FGGY C-terminal" evidence="13">
    <location>
        <begin position="254"/>
        <end position="440"/>
    </location>
</feature>
<dbReference type="SUPFAM" id="SSF53067">
    <property type="entry name" value="Actin-like ATPase domain"/>
    <property type="match status" value="2"/>
</dbReference>
<keyword evidence="7 9" id="KW-0067">ATP-binding</keyword>
<dbReference type="InterPro" id="IPR050406">
    <property type="entry name" value="FGGY_Carb_Kinase"/>
</dbReference>
<keyword evidence="2" id="KW-0597">Phosphoprotein</keyword>
<evidence type="ECO:0000256" key="1">
    <source>
        <dbReference type="ARBA" id="ARBA00009156"/>
    </source>
</evidence>
<dbReference type="GO" id="GO:0005998">
    <property type="term" value="P:xylulose catabolic process"/>
    <property type="evidence" value="ECO:0007669"/>
    <property type="project" value="UniProtKB-UniRule"/>
</dbReference>
<dbReference type="Pfam" id="PF00370">
    <property type="entry name" value="FGGY_N"/>
    <property type="match status" value="1"/>
</dbReference>
<evidence type="ECO:0000256" key="2">
    <source>
        <dbReference type="ARBA" id="ARBA00022553"/>
    </source>
</evidence>
<evidence type="ECO:0000256" key="9">
    <source>
        <dbReference type="HAMAP-Rule" id="MF_02220"/>
    </source>
</evidence>
<feature type="active site" description="Proton acceptor" evidence="9">
    <location>
        <position position="237"/>
    </location>
</feature>
<dbReference type="Proteomes" id="UP000223060">
    <property type="component" value="Chromosome"/>
</dbReference>
<evidence type="ECO:0000256" key="11">
    <source>
        <dbReference type="RuleBase" id="RU364073"/>
    </source>
</evidence>
<dbReference type="Gene3D" id="3.30.420.40">
    <property type="match status" value="2"/>
</dbReference>
<gene>
    <name evidence="9 11" type="primary">xylB</name>
    <name evidence="14" type="ORF">UE46_15085</name>
</gene>
<feature type="domain" description="Carbohydrate kinase FGGY N-terminal" evidence="12">
    <location>
        <begin position="3"/>
        <end position="244"/>
    </location>
</feature>
<dbReference type="Pfam" id="PF02782">
    <property type="entry name" value="FGGY_C"/>
    <property type="match status" value="1"/>
</dbReference>
<dbReference type="InterPro" id="IPR006000">
    <property type="entry name" value="Xylulokinase"/>
</dbReference>
<keyword evidence="3 9" id="KW-0859">Xylose metabolism</keyword>
<evidence type="ECO:0000256" key="8">
    <source>
        <dbReference type="ARBA" id="ARBA00023277"/>
    </source>
</evidence>
<dbReference type="PROSITE" id="PS00933">
    <property type="entry name" value="FGGY_KINASES_1"/>
    <property type="match status" value="1"/>
</dbReference>
<dbReference type="GO" id="GO:0005524">
    <property type="term" value="F:ATP binding"/>
    <property type="evidence" value="ECO:0007669"/>
    <property type="project" value="UniProtKB-UniRule"/>
</dbReference>
<evidence type="ECO:0000259" key="12">
    <source>
        <dbReference type="Pfam" id="PF00370"/>
    </source>
</evidence>
<dbReference type="CDD" id="cd07808">
    <property type="entry name" value="ASKHA_NBD_FGGY_EcXK-like"/>
    <property type="match status" value="1"/>
</dbReference>
<dbReference type="PROSITE" id="PS00445">
    <property type="entry name" value="FGGY_KINASES_2"/>
    <property type="match status" value="1"/>
</dbReference>
<dbReference type="HAMAP" id="MF_02220">
    <property type="entry name" value="XylB"/>
    <property type="match status" value="1"/>
</dbReference>
<dbReference type="InterPro" id="IPR018483">
    <property type="entry name" value="Carb_kinase_FGGY_CS"/>
</dbReference>
<dbReference type="PANTHER" id="PTHR43095">
    <property type="entry name" value="SUGAR KINASE"/>
    <property type="match status" value="1"/>
</dbReference>
<evidence type="ECO:0000256" key="4">
    <source>
        <dbReference type="ARBA" id="ARBA00022679"/>
    </source>
</evidence>
<keyword evidence="6 9" id="KW-0418">Kinase</keyword>
<dbReference type="PANTHER" id="PTHR43095:SF5">
    <property type="entry name" value="XYLULOSE KINASE"/>
    <property type="match status" value="1"/>
</dbReference>
<dbReference type="GO" id="GO:0042732">
    <property type="term" value="P:D-xylose metabolic process"/>
    <property type="evidence" value="ECO:0007669"/>
    <property type="project" value="UniProtKB-KW"/>
</dbReference>
<dbReference type="KEGG" id="lwi:UE46_15085"/>
<evidence type="ECO:0000259" key="13">
    <source>
        <dbReference type="Pfam" id="PF02782"/>
    </source>
</evidence>
<evidence type="ECO:0000256" key="6">
    <source>
        <dbReference type="ARBA" id="ARBA00022777"/>
    </source>
</evidence>
<proteinExistence type="inferred from homology"/>
<comment type="similarity">
    <text evidence="1 9 10">Belongs to the FGGY kinase family.</text>
</comment>
<feature type="site" description="Important for activity" evidence="9">
    <location>
        <position position="8"/>
    </location>
</feature>
<keyword evidence="8 9" id="KW-0119">Carbohydrate metabolism</keyword>
<keyword evidence="15" id="KW-1185">Reference proteome</keyword>
<dbReference type="RefSeq" id="WP_036060735.1">
    <property type="nucleotide sequence ID" value="NZ_CP011102.1"/>
</dbReference>